<dbReference type="AlphaFoldDB" id="A0A1G2KYZ5"/>
<organism evidence="1 2">
    <name type="scientific">Candidatus Sungbacteria bacterium RIFCSPHIGHO2_02_FULL_53_17</name>
    <dbReference type="NCBI Taxonomy" id="1802275"/>
    <lineage>
        <taxon>Bacteria</taxon>
        <taxon>Candidatus Sungiibacteriota</taxon>
    </lineage>
</organism>
<protein>
    <submittedName>
        <fullName evidence="1">Uncharacterized protein</fullName>
    </submittedName>
</protein>
<evidence type="ECO:0000313" key="2">
    <source>
        <dbReference type="Proteomes" id="UP000177177"/>
    </source>
</evidence>
<name>A0A1G2KYZ5_9BACT</name>
<evidence type="ECO:0000313" key="1">
    <source>
        <dbReference type="EMBL" id="OHA03649.1"/>
    </source>
</evidence>
<dbReference type="Proteomes" id="UP000177177">
    <property type="component" value="Unassembled WGS sequence"/>
</dbReference>
<dbReference type="EMBL" id="MHQN01000014">
    <property type="protein sequence ID" value="OHA03649.1"/>
    <property type="molecule type" value="Genomic_DNA"/>
</dbReference>
<accession>A0A1G2KYZ5</accession>
<comment type="caution">
    <text evidence="1">The sequence shown here is derived from an EMBL/GenBank/DDBJ whole genome shotgun (WGS) entry which is preliminary data.</text>
</comment>
<sequence>MSREGWGMAHHDPDHTVATIIYRPPNLDVPPALKARALLTRTVKTWKPEECPLHAKGSPALRPKEHWAELITCVA</sequence>
<proteinExistence type="predicted"/>
<gene>
    <name evidence="1" type="ORF">A3C92_01075</name>
</gene>
<reference evidence="1 2" key="1">
    <citation type="journal article" date="2016" name="Nat. Commun.">
        <title>Thousands of microbial genomes shed light on interconnected biogeochemical processes in an aquifer system.</title>
        <authorList>
            <person name="Anantharaman K."/>
            <person name="Brown C.T."/>
            <person name="Hug L.A."/>
            <person name="Sharon I."/>
            <person name="Castelle C.J."/>
            <person name="Probst A.J."/>
            <person name="Thomas B.C."/>
            <person name="Singh A."/>
            <person name="Wilkins M.J."/>
            <person name="Karaoz U."/>
            <person name="Brodie E.L."/>
            <person name="Williams K.H."/>
            <person name="Hubbard S.S."/>
            <person name="Banfield J.F."/>
        </authorList>
    </citation>
    <scope>NUCLEOTIDE SEQUENCE [LARGE SCALE GENOMIC DNA]</scope>
</reference>